<evidence type="ECO:0000259" key="14">
    <source>
        <dbReference type="PROSITE" id="PS50011"/>
    </source>
</evidence>
<keyword evidence="13" id="KW-0472">Membrane</keyword>
<dbReference type="Pfam" id="PF01657">
    <property type="entry name" value="Stress-antifung"/>
    <property type="match status" value="2"/>
</dbReference>
<dbReference type="Gene3D" id="1.10.510.10">
    <property type="entry name" value="Transferase(Phosphotransferase) domain 1"/>
    <property type="match status" value="1"/>
</dbReference>
<name>A0A978ULJ2_ZIZJJ</name>
<dbReference type="FunFam" id="3.30.430.20:FF:000015">
    <property type="entry name" value="Cysteine-rich receptor-like protein kinase 3"/>
    <property type="match status" value="1"/>
</dbReference>
<dbReference type="PROSITE" id="PS00107">
    <property type="entry name" value="PROTEIN_KINASE_ATP"/>
    <property type="match status" value="1"/>
</dbReference>
<dbReference type="SUPFAM" id="SSF56112">
    <property type="entry name" value="Protein kinase-like (PK-like)"/>
    <property type="match status" value="1"/>
</dbReference>
<feature type="domain" description="Gnk2-homologous" evidence="15">
    <location>
        <begin position="138"/>
        <end position="243"/>
    </location>
</feature>
<sequence length="569" mass="62808">MNISSGGGGGRWWAGLLGLSGVYETAIGDPRAHTVQITCGRQLEHNTTIFVPNFVATMENISEQMRTSGFGMAAIGEGADTNYGLAQCYGDLSLLDCVLCYAEARTVLPQCFPFNSGRIYLDGCFMRAENYSFYDEYKGPGDRAICGNTTQKSSGFQEAARQAVNRAVGAAPSNKGYARAQMVVAGMSNESVYVLANCWRNLNQSSCSACLQNASASILGCLPWSEGRALNTGCFMRYSDRDFLNKKPGNGNSRATKIVIAVSVASSVVVLVVGAVIGHHIWKNRYIQKKRKGSNDAEKLSKMLNDSSLKFKYSTIEKATGAFDSSNKLGQGGFGTVYKGVLPDGREIAVKRLFFNNRHRAADFYNEVNMISSVEHKNLVRLLGCSCSGPESLLIYEYLPNKSLDRFIFDQTRGKALNWEKRYDIIIGTAEDKSHISTAIAGTFKASEYSDSLVTITWKHFQSRTVEELFDPNLMLQNQKDNYIKNEILRVVHIGLLCTQEIASLRPTMSKALQMLTKKEETLPAPTNPPFIDERTMELNDTCEDPCYPLDGDTFASIANVTHSSFYPR</sequence>
<evidence type="ECO:0000256" key="8">
    <source>
        <dbReference type="ARBA" id="ARBA00022840"/>
    </source>
</evidence>
<organism evidence="16 17">
    <name type="scientific">Ziziphus jujuba var. spinosa</name>
    <dbReference type="NCBI Taxonomy" id="714518"/>
    <lineage>
        <taxon>Eukaryota</taxon>
        <taxon>Viridiplantae</taxon>
        <taxon>Streptophyta</taxon>
        <taxon>Embryophyta</taxon>
        <taxon>Tracheophyta</taxon>
        <taxon>Spermatophyta</taxon>
        <taxon>Magnoliopsida</taxon>
        <taxon>eudicotyledons</taxon>
        <taxon>Gunneridae</taxon>
        <taxon>Pentapetalae</taxon>
        <taxon>rosids</taxon>
        <taxon>fabids</taxon>
        <taxon>Rosales</taxon>
        <taxon>Rhamnaceae</taxon>
        <taxon>Paliureae</taxon>
        <taxon>Ziziphus</taxon>
    </lineage>
</organism>
<evidence type="ECO:0000256" key="12">
    <source>
        <dbReference type="PROSITE-ProRule" id="PRU10141"/>
    </source>
</evidence>
<dbReference type="PROSITE" id="PS50011">
    <property type="entry name" value="PROTEIN_KINASE_DOM"/>
    <property type="match status" value="1"/>
</dbReference>
<dbReference type="Gene3D" id="3.30.430.20">
    <property type="entry name" value="Gnk2 domain, C-X8-C-X2-C motif"/>
    <property type="match status" value="2"/>
</dbReference>
<dbReference type="InterPro" id="IPR000719">
    <property type="entry name" value="Prot_kinase_dom"/>
</dbReference>
<evidence type="ECO:0000313" key="17">
    <source>
        <dbReference type="Proteomes" id="UP000813462"/>
    </source>
</evidence>
<dbReference type="CDD" id="cd23509">
    <property type="entry name" value="Gnk2-like"/>
    <property type="match status" value="2"/>
</dbReference>
<evidence type="ECO:0000313" key="16">
    <source>
        <dbReference type="EMBL" id="KAH7515694.1"/>
    </source>
</evidence>
<dbReference type="PANTHER" id="PTHR47973">
    <property type="entry name" value="CYSTEINE-RICH RECEPTOR-LIKE PROTEIN KINASE 3"/>
    <property type="match status" value="1"/>
</dbReference>
<dbReference type="InterPro" id="IPR017441">
    <property type="entry name" value="Protein_kinase_ATP_BS"/>
</dbReference>
<keyword evidence="6 12" id="KW-0547">Nucleotide-binding</keyword>
<feature type="transmembrane region" description="Helical" evidence="13">
    <location>
        <begin position="258"/>
        <end position="282"/>
    </location>
</feature>
<dbReference type="Gene3D" id="3.30.200.20">
    <property type="entry name" value="Phosphorylase Kinase, domain 1"/>
    <property type="match status" value="1"/>
</dbReference>
<evidence type="ECO:0000256" key="9">
    <source>
        <dbReference type="ARBA" id="ARBA00023170"/>
    </source>
</evidence>
<dbReference type="InterPro" id="IPR001245">
    <property type="entry name" value="Ser-Thr/Tyr_kinase_cat_dom"/>
</dbReference>
<keyword evidence="1" id="KW-0723">Serine/threonine-protein kinase</keyword>
<reference evidence="16" key="1">
    <citation type="journal article" date="2021" name="Front. Plant Sci.">
        <title>Chromosome-Scale Genome Assembly for Chinese Sour Jujube and Insights Into Its Genome Evolution and Domestication Signature.</title>
        <authorList>
            <person name="Shen L.-Y."/>
            <person name="Luo H."/>
            <person name="Wang X.-L."/>
            <person name="Wang X.-M."/>
            <person name="Qiu X.-J."/>
            <person name="Liu H."/>
            <person name="Zhou S.-S."/>
            <person name="Jia K.-H."/>
            <person name="Nie S."/>
            <person name="Bao Y.-T."/>
            <person name="Zhang R.-G."/>
            <person name="Yun Q.-Z."/>
            <person name="Chai Y.-H."/>
            <person name="Lu J.-Y."/>
            <person name="Li Y."/>
            <person name="Zhao S.-W."/>
            <person name="Mao J.-F."/>
            <person name="Jia S.-G."/>
            <person name="Mao Y.-M."/>
        </authorList>
    </citation>
    <scope>NUCLEOTIDE SEQUENCE</scope>
    <source>
        <strain evidence="16">AT0</strain>
        <tissue evidence="16">Leaf</tissue>
    </source>
</reference>
<keyword evidence="13" id="KW-0812">Transmembrane</keyword>
<feature type="domain" description="Gnk2-homologous" evidence="15">
    <location>
        <begin position="32"/>
        <end position="133"/>
    </location>
</feature>
<evidence type="ECO:0000256" key="6">
    <source>
        <dbReference type="ARBA" id="ARBA00022741"/>
    </source>
</evidence>
<evidence type="ECO:0000256" key="11">
    <source>
        <dbReference type="ARBA" id="ARBA00047951"/>
    </source>
</evidence>
<dbReference type="GO" id="GO:0005524">
    <property type="term" value="F:ATP binding"/>
    <property type="evidence" value="ECO:0007669"/>
    <property type="project" value="UniProtKB-UniRule"/>
</dbReference>
<dbReference type="EMBL" id="JAEACU010000010">
    <property type="protein sequence ID" value="KAH7515694.1"/>
    <property type="molecule type" value="Genomic_DNA"/>
</dbReference>
<comment type="caution">
    <text evidence="16">The sequence shown here is derived from an EMBL/GenBank/DDBJ whole genome shotgun (WGS) entry which is preliminary data.</text>
</comment>
<evidence type="ECO:0000256" key="13">
    <source>
        <dbReference type="SAM" id="Phobius"/>
    </source>
</evidence>
<keyword evidence="7" id="KW-0418">Kinase</keyword>
<evidence type="ECO:0000256" key="5">
    <source>
        <dbReference type="ARBA" id="ARBA00022737"/>
    </source>
</evidence>
<comment type="catalytic activity">
    <reaction evidence="11">
        <text>L-threonyl-[protein] + ATP = O-phospho-L-threonyl-[protein] + ADP + H(+)</text>
        <dbReference type="Rhea" id="RHEA:46608"/>
        <dbReference type="Rhea" id="RHEA-COMP:11060"/>
        <dbReference type="Rhea" id="RHEA-COMP:11605"/>
        <dbReference type="ChEBI" id="CHEBI:15378"/>
        <dbReference type="ChEBI" id="CHEBI:30013"/>
        <dbReference type="ChEBI" id="CHEBI:30616"/>
        <dbReference type="ChEBI" id="CHEBI:61977"/>
        <dbReference type="ChEBI" id="CHEBI:456216"/>
    </reaction>
</comment>
<comment type="catalytic activity">
    <reaction evidence="10">
        <text>L-seryl-[protein] + ATP = O-phospho-L-seryl-[protein] + ADP + H(+)</text>
        <dbReference type="Rhea" id="RHEA:17989"/>
        <dbReference type="Rhea" id="RHEA-COMP:9863"/>
        <dbReference type="Rhea" id="RHEA-COMP:11604"/>
        <dbReference type="ChEBI" id="CHEBI:15378"/>
        <dbReference type="ChEBI" id="CHEBI:29999"/>
        <dbReference type="ChEBI" id="CHEBI:30616"/>
        <dbReference type="ChEBI" id="CHEBI:83421"/>
        <dbReference type="ChEBI" id="CHEBI:456216"/>
    </reaction>
</comment>
<evidence type="ECO:0000256" key="2">
    <source>
        <dbReference type="ARBA" id="ARBA00022553"/>
    </source>
</evidence>
<keyword evidence="8 12" id="KW-0067">ATP-binding</keyword>
<proteinExistence type="predicted"/>
<keyword evidence="4" id="KW-0732">Signal</keyword>
<dbReference type="InterPro" id="IPR038408">
    <property type="entry name" value="GNK2_sf"/>
</dbReference>
<feature type="binding site" evidence="12">
    <location>
        <position position="351"/>
    </location>
    <ligand>
        <name>ATP</name>
        <dbReference type="ChEBI" id="CHEBI:30616"/>
    </ligand>
</feature>
<gene>
    <name evidence="16" type="ORF">FEM48_Zijuj10G0053700</name>
</gene>
<keyword evidence="3" id="KW-0808">Transferase</keyword>
<dbReference type="FunFam" id="3.30.430.20:FF:000005">
    <property type="entry name" value="Cysteine-rich receptor-like protein kinase 2"/>
    <property type="match status" value="1"/>
</dbReference>
<evidence type="ECO:0000256" key="7">
    <source>
        <dbReference type="ARBA" id="ARBA00022777"/>
    </source>
</evidence>
<dbReference type="Pfam" id="PF07714">
    <property type="entry name" value="PK_Tyr_Ser-Thr"/>
    <property type="match status" value="1"/>
</dbReference>
<dbReference type="PROSITE" id="PS51473">
    <property type="entry name" value="GNK2"/>
    <property type="match status" value="2"/>
</dbReference>
<dbReference type="GO" id="GO:0004674">
    <property type="term" value="F:protein serine/threonine kinase activity"/>
    <property type="evidence" value="ECO:0007669"/>
    <property type="project" value="UniProtKB-KW"/>
</dbReference>
<evidence type="ECO:0000256" key="4">
    <source>
        <dbReference type="ARBA" id="ARBA00022729"/>
    </source>
</evidence>
<dbReference type="FunFam" id="3.30.200.20:FF:001208">
    <property type="entry name" value="Putative DUF26-domain receptor-like protein kinase family protein"/>
    <property type="match status" value="1"/>
</dbReference>
<protein>
    <recommendedName>
        <fullName evidence="18">Cysteine-rich receptor-like protein kinase 2</fullName>
    </recommendedName>
</protein>
<evidence type="ECO:0008006" key="18">
    <source>
        <dbReference type="Google" id="ProtNLM"/>
    </source>
</evidence>
<keyword evidence="2" id="KW-0597">Phosphoprotein</keyword>
<feature type="domain" description="Protein kinase" evidence="14">
    <location>
        <begin position="323"/>
        <end position="569"/>
    </location>
</feature>
<evidence type="ECO:0000256" key="10">
    <source>
        <dbReference type="ARBA" id="ARBA00047558"/>
    </source>
</evidence>
<dbReference type="InterPro" id="IPR052059">
    <property type="entry name" value="CR_Ser/Thr_kinase"/>
</dbReference>
<keyword evidence="13" id="KW-1133">Transmembrane helix</keyword>
<evidence type="ECO:0000256" key="3">
    <source>
        <dbReference type="ARBA" id="ARBA00022679"/>
    </source>
</evidence>
<evidence type="ECO:0000256" key="1">
    <source>
        <dbReference type="ARBA" id="ARBA00022527"/>
    </source>
</evidence>
<accession>A0A978ULJ2</accession>
<dbReference type="InterPro" id="IPR002902">
    <property type="entry name" value="GNK2"/>
</dbReference>
<keyword evidence="5" id="KW-0677">Repeat</keyword>
<dbReference type="InterPro" id="IPR011009">
    <property type="entry name" value="Kinase-like_dom_sf"/>
</dbReference>
<dbReference type="AlphaFoldDB" id="A0A978ULJ2"/>
<keyword evidence="9" id="KW-0675">Receptor</keyword>
<dbReference type="Proteomes" id="UP000813462">
    <property type="component" value="Unassembled WGS sequence"/>
</dbReference>
<evidence type="ECO:0000259" key="15">
    <source>
        <dbReference type="PROSITE" id="PS51473"/>
    </source>
</evidence>